<evidence type="ECO:0000313" key="2">
    <source>
        <dbReference type="Proteomes" id="UP000228930"/>
    </source>
</evidence>
<dbReference type="AlphaFoldDB" id="A0A2M6U9L2"/>
<keyword evidence="2" id="KW-1185">Reference proteome</keyword>
<accession>A0A2M6U9L2</accession>
<dbReference type="Proteomes" id="UP000228930">
    <property type="component" value="Unassembled WGS sequence"/>
</dbReference>
<dbReference type="EMBL" id="LFJC01000003">
    <property type="protein sequence ID" value="PIT01275.1"/>
    <property type="molecule type" value="Genomic_DNA"/>
</dbReference>
<organism evidence="1 2">
    <name type="scientific">Bradyrhizobium nitroreducens</name>
    <dbReference type="NCBI Taxonomy" id="709803"/>
    <lineage>
        <taxon>Bacteria</taxon>
        <taxon>Pseudomonadati</taxon>
        <taxon>Pseudomonadota</taxon>
        <taxon>Alphaproteobacteria</taxon>
        <taxon>Hyphomicrobiales</taxon>
        <taxon>Nitrobacteraceae</taxon>
        <taxon>Bradyrhizobium</taxon>
    </lineage>
</organism>
<sequence>MRQAGLEMTVTFKASLQGNPWDLWGLSKIFDGTNSDATCIHAKDPAIVRLDMRKPEDREHFNMFGHEAHVDLTSNRFTLEYPFNGRSMYELAMPVINRINAIGRLLDPEFTPVTLFSCDYPRDKPNSFNLYGPGKPYKNKTGLGEQGQSPFAHDVFELGSENSVIDFVMETWTLPTTWASLYLIYEAIRDNVGGQAELEQFNFVTGQELRDFRFAANTCRVISEGIRHASRLDEATLSHIPLSDACQIINKLTVGWLDAWRAEVSARRMG</sequence>
<name>A0A2M6U9L2_9BRAD</name>
<gene>
    <name evidence="1" type="ORF">TSA1_11280</name>
</gene>
<comment type="caution">
    <text evidence="1">The sequence shown here is derived from an EMBL/GenBank/DDBJ whole genome shotgun (WGS) entry which is preliminary data.</text>
</comment>
<protein>
    <submittedName>
        <fullName evidence="1">Uncharacterized protein</fullName>
    </submittedName>
</protein>
<proteinExistence type="predicted"/>
<evidence type="ECO:0000313" key="1">
    <source>
        <dbReference type="EMBL" id="PIT01275.1"/>
    </source>
</evidence>
<reference evidence="1 2" key="1">
    <citation type="submission" date="2015-06" db="EMBL/GenBank/DDBJ databases">
        <title>Comparative genome analysis of nirS-carrying Bradyrhizobium sp. strains.</title>
        <authorList>
            <person name="Ishii S."/>
            <person name="Jang J."/>
            <person name="Nishizawa T."/>
            <person name="Senoo K."/>
        </authorList>
    </citation>
    <scope>NUCLEOTIDE SEQUENCE [LARGE SCALE GENOMIC DNA]</scope>
    <source>
        <strain evidence="1 2">TSA1</strain>
    </source>
</reference>